<evidence type="ECO:0000313" key="4">
    <source>
        <dbReference type="Proteomes" id="UP000778797"/>
    </source>
</evidence>
<dbReference type="PANTHER" id="PTHR13947">
    <property type="entry name" value="GNAT FAMILY N-ACETYLTRANSFERASE"/>
    <property type="match status" value="1"/>
</dbReference>
<dbReference type="Proteomes" id="UP000778797">
    <property type="component" value="Unassembled WGS sequence"/>
</dbReference>
<evidence type="ECO:0000313" key="3">
    <source>
        <dbReference type="EMBL" id="MCC1484790.1"/>
    </source>
</evidence>
<dbReference type="PROSITE" id="PS51186">
    <property type="entry name" value="GNAT"/>
    <property type="match status" value="1"/>
</dbReference>
<evidence type="ECO:0000256" key="1">
    <source>
        <dbReference type="ARBA" id="ARBA00022679"/>
    </source>
</evidence>
<sequence length="163" mass="18420">MSKNNMLIREIQQQDNPKIAAAIREVLLEFGVPKIGTTYADEALDIMTETYSGDRKKFFVIASGNNIYGGAGISQLDNYDGNVCELQKMYFKPEARGIGLGSEMMEKCLDFAKSTGFEKCYLETMPYMDNARKLYRKVGFTSIDEPMGDTGHYQCSVWMIKDL</sequence>
<feature type="domain" description="N-acetyltransferase" evidence="2">
    <location>
        <begin position="6"/>
        <end position="163"/>
    </location>
</feature>
<proteinExistence type="predicted"/>
<dbReference type="Pfam" id="PF00583">
    <property type="entry name" value="Acetyltransf_1"/>
    <property type="match status" value="1"/>
</dbReference>
<dbReference type="EMBL" id="JAFMPT010000011">
    <property type="protein sequence ID" value="MCC1484790.1"/>
    <property type="molecule type" value="Genomic_DNA"/>
</dbReference>
<keyword evidence="1" id="KW-0808">Transferase</keyword>
<reference evidence="3" key="2">
    <citation type="submission" date="2021-10" db="EMBL/GenBank/DDBJ databases">
        <title>Genome of Winogradskyella sp. E313.</title>
        <authorList>
            <person name="Zhou Y."/>
        </authorList>
    </citation>
    <scope>NUCLEOTIDE SEQUENCE</scope>
    <source>
        <strain evidence="3">E313</strain>
    </source>
</reference>
<evidence type="ECO:0000259" key="2">
    <source>
        <dbReference type="PROSITE" id="PS51186"/>
    </source>
</evidence>
<dbReference type="Gene3D" id="3.40.630.30">
    <property type="match status" value="1"/>
</dbReference>
<dbReference type="RefSeq" id="WP_227477231.1">
    <property type="nucleotide sequence ID" value="NZ_JAFMPT010000011.1"/>
</dbReference>
<gene>
    <name evidence="3" type="ORF">J1C55_09335</name>
</gene>
<dbReference type="PANTHER" id="PTHR13947:SF37">
    <property type="entry name" value="LD18367P"/>
    <property type="match status" value="1"/>
</dbReference>
<comment type="caution">
    <text evidence="3">The sequence shown here is derived from an EMBL/GenBank/DDBJ whole genome shotgun (WGS) entry which is preliminary data.</text>
</comment>
<reference evidence="3" key="1">
    <citation type="submission" date="2021-03" db="EMBL/GenBank/DDBJ databases">
        <authorList>
            <person name="Ping X."/>
        </authorList>
    </citation>
    <scope>NUCLEOTIDE SEQUENCE</scope>
    <source>
        <strain evidence="3">E313</strain>
    </source>
</reference>
<accession>A0ABS8EQG8</accession>
<protein>
    <submittedName>
        <fullName evidence="3">GNAT family N-acetyltransferase</fullName>
    </submittedName>
</protein>
<organism evidence="3 4">
    <name type="scientific">Winogradskyella immobilis</name>
    <dbReference type="NCBI Taxonomy" id="2816852"/>
    <lineage>
        <taxon>Bacteria</taxon>
        <taxon>Pseudomonadati</taxon>
        <taxon>Bacteroidota</taxon>
        <taxon>Flavobacteriia</taxon>
        <taxon>Flavobacteriales</taxon>
        <taxon>Flavobacteriaceae</taxon>
        <taxon>Winogradskyella</taxon>
    </lineage>
</organism>
<keyword evidence="4" id="KW-1185">Reference proteome</keyword>
<name>A0ABS8EQG8_9FLAO</name>
<dbReference type="CDD" id="cd04301">
    <property type="entry name" value="NAT_SF"/>
    <property type="match status" value="1"/>
</dbReference>
<dbReference type="InterPro" id="IPR050769">
    <property type="entry name" value="NAT_camello-type"/>
</dbReference>
<dbReference type="InterPro" id="IPR000182">
    <property type="entry name" value="GNAT_dom"/>
</dbReference>
<dbReference type="SUPFAM" id="SSF55729">
    <property type="entry name" value="Acyl-CoA N-acyltransferases (Nat)"/>
    <property type="match status" value="1"/>
</dbReference>
<dbReference type="InterPro" id="IPR016181">
    <property type="entry name" value="Acyl_CoA_acyltransferase"/>
</dbReference>